<reference evidence="9 10" key="1">
    <citation type="submission" date="2018-11" db="EMBL/GenBank/DDBJ databases">
        <title>Mesobaculum littorinae gen. nov., sp. nov., isolated from Littorina scabra that represents a novel genus of the order Rhodobacteraceae.</title>
        <authorList>
            <person name="Li F."/>
        </authorList>
    </citation>
    <scope>NUCLEOTIDE SEQUENCE [LARGE SCALE GENOMIC DNA]</scope>
    <source>
        <strain evidence="9 10">M0103</strain>
    </source>
</reference>
<evidence type="ECO:0000313" key="10">
    <source>
        <dbReference type="Proteomes" id="UP000285908"/>
    </source>
</evidence>
<evidence type="ECO:0000256" key="2">
    <source>
        <dbReference type="ARBA" id="ARBA00022490"/>
    </source>
</evidence>
<dbReference type="CDD" id="cd16321">
    <property type="entry name" value="MraZ_C"/>
    <property type="match status" value="1"/>
</dbReference>
<comment type="similarity">
    <text evidence="7">Belongs to the MraZ family.</text>
</comment>
<dbReference type="PANTHER" id="PTHR34701">
    <property type="entry name" value="TRANSCRIPTIONAL REGULATOR MRAZ"/>
    <property type="match status" value="1"/>
</dbReference>
<dbReference type="InterPro" id="IPR003444">
    <property type="entry name" value="MraZ"/>
</dbReference>
<name>A0A438AK40_9RHOB</name>
<protein>
    <recommendedName>
        <fullName evidence="1 7">Transcriptional regulator MraZ</fullName>
    </recommendedName>
</protein>
<evidence type="ECO:0000313" key="9">
    <source>
        <dbReference type="EMBL" id="RVV99080.1"/>
    </source>
</evidence>
<dbReference type="GO" id="GO:0009295">
    <property type="term" value="C:nucleoid"/>
    <property type="evidence" value="ECO:0007669"/>
    <property type="project" value="UniProtKB-SubCell"/>
</dbReference>
<dbReference type="EMBL" id="RQXX01000002">
    <property type="protein sequence ID" value="RVV99080.1"/>
    <property type="molecule type" value="Genomic_DNA"/>
</dbReference>
<evidence type="ECO:0000256" key="6">
    <source>
        <dbReference type="ARBA" id="ARBA00023163"/>
    </source>
</evidence>
<keyword evidence="10" id="KW-1185">Reference proteome</keyword>
<evidence type="ECO:0000256" key="1">
    <source>
        <dbReference type="ARBA" id="ARBA00013860"/>
    </source>
</evidence>
<dbReference type="GO" id="GO:0000976">
    <property type="term" value="F:transcription cis-regulatory region binding"/>
    <property type="evidence" value="ECO:0007669"/>
    <property type="project" value="TreeGrafter"/>
</dbReference>
<dbReference type="HAMAP" id="MF_01008">
    <property type="entry name" value="MraZ"/>
    <property type="match status" value="1"/>
</dbReference>
<keyword evidence="9" id="KW-0132">Cell division</keyword>
<dbReference type="InterPro" id="IPR035644">
    <property type="entry name" value="MraZ_C"/>
</dbReference>
<dbReference type="InterPro" id="IPR020603">
    <property type="entry name" value="MraZ_dom"/>
</dbReference>
<dbReference type="InterPro" id="IPR035642">
    <property type="entry name" value="MraZ_N"/>
</dbReference>
<organism evidence="9 10">
    <name type="scientific">Mesobaculum littorinae</name>
    <dbReference type="NCBI Taxonomy" id="2486419"/>
    <lineage>
        <taxon>Bacteria</taxon>
        <taxon>Pseudomonadati</taxon>
        <taxon>Pseudomonadota</taxon>
        <taxon>Alphaproteobacteria</taxon>
        <taxon>Rhodobacterales</taxon>
        <taxon>Roseobacteraceae</taxon>
        <taxon>Mesobaculum</taxon>
    </lineage>
</organism>
<keyword evidence="5 7" id="KW-0238">DNA-binding</keyword>
<keyword evidence="2 7" id="KW-0963">Cytoplasm</keyword>
<dbReference type="AlphaFoldDB" id="A0A438AK40"/>
<dbReference type="GO" id="GO:0005737">
    <property type="term" value="C:cytoplasm"/>
    <property type="evidence" value="ECO:0007669"/>
    <property type="project" value="UniProtKB-UniRule"/>
</dbReference>
<dbReference type="InterPro" id="IPR037914">
    <property type="entry name" value="SpoVT-AbrB_sf"/>
</dbReference>
<feature type="domain" description="SpoVT-AbrB" evidence="8">
    <location>
        <begin position="80"/>
        <end position="123"/>
    </location>
</feature>
<evidence type="ECO:0000256" key="3">
    <source>
        <dbReference type="ARBA" id="ARBA00022737"/>
    </source>
</evidence>
<dbReference type="Pfam" id="PF02381">
    <property type="entry name" value="MraZ"/>
    <property type="match status" value="1"/>
</dbReference>
<evidence type="ECO:0000256" key="4">
    <source>
        <dbReference type="ARBA" id="ARBA00023015"/>
    </source>
</evidence>
<dbReference type="GO" id="GO:0003700">
    <property type="term" value="F:DNA-binding transcription factor activity"/>
    <property type="evidence" value="ECO:0007669"/>
    <property type="project" value="UniProtKB-UniRule"/>
</dbReference>
<comment type="caution">
    <text evidence="9">The sequence shown here is derived from an EMBL/GenBank/DDBJ whole genome shotgun (WGS) entry which is preliminary data.</text>
</comment>
<dbReference type="InterPro" id="IPR007159">
    <property type="entry name" value="SpoVT-AbrB_dom"/>
</dbReference>
<sequence>MDSKSRVSIPADFRKVLDMGDPDREAGTHPRVVIVYGDHKRHHLECYTITAIDEIDEIIKGMSRGSKRRRALQRLFNGQSVTVSMDETGRLVLSARLRAEAGLDKKAYIIGNGDTFQIWNPETFDELADADLDADEDFDPDIDPTAYL</sequence>
<dbReference type="Proteomes" id="UP000285908">
    <property type="component" value="Unassembled WGS sequence"/>
</dbReference>
<evidence type="ECO:0000256" key="7">
    <source>
        <dbReference type="HAMAP-Rule" id="MF_01008"/>
    </source>
</evidence>
<evidence type="ECO:0000259" key="8">
    <source>
        <dbReference type="PROSITE" id="PS51740"/>
    </source>
</evidence>
<comment type="subunit">
    <text evidence="7">Forms oligomers.</text>
</comment>
<dbReference type="Gene3D" id="3.40.1550.20">
    <property type="entry name" value="Transcriptional regulator MraZ domain"/>
    <property type="match status" value="1"/>
</dbReference>
<accession>A0A438AK40</accession>
<feature type="domain" description="SpoVT-AbrB" evidence="8">
    <location>
        <begin position="1"/>
        <end position="54"/>
    </location>
</feature>
<dbReference type="InterPro" id="IPR038619">
    <property type="entry name" value="MraZ_sf"/>
</dbReference>
<dbReference type="PROSITE" id="PS51740">
    <property type="entry name" value="SPOVT_ABRB"/>
    <property type="match status" value="2"/>
</dbReference>
<dbReference type="CDD" id="cd16320">
    <property type="entry name" value="MraZ_N"/>
    <property type="match status" value="1"/>
</dbReference>
<dbReference type="SUPFAM" id="SSF89447">
    <property type="entry name" value="AbrB/MazE/MraZ-like"/>
    <property type="match status" value="1"/>
</dbReference>
<evidence type="ECO:0000256" key="5">
    <source>
        <dbReference type="ARBA" id="ARBA00023125"/>
    </source>
</evidence>
<keyword evidence="3" id="KW-0677">Repeat</keyword>
<comment type="subcellular location">
    <subcellularLocation>
        <location evidence="7">Cytoplasm</location>
        <location evidence="7">Nucleoid</location>
    </subcellularLocation>
</comment>
<gene>
    <name evidence="7" type="primary">mraZ</name>
    <name evidence="9" type="ORF">EKE94_07150</name>
</gene>
<proteinExistence type="inferred from homology"/>
<dbReference type="GO" id="GO:2000143">
    <property type="term" value="P:negative regulation of DNA-templated transcription initiation"/>
    <property type="evidence" value="ECO:0007669"/>
    <property type="project" value="TreeGrafter"/>
</dbReference>
<dbReference type="PANTHER" id="PTHR34701:SF1">
    <property type="entry name" value="TRANSCRIPTIONAL REGULATOR MRAZ"/>
    <property type="match status" value="1"/>
</dbReference>
<keyword evidence="9" id="KW-0131">Cell cycle</keyword>
<dbReference type="GO" id="GO:0051301">
    <property type="term" value="P:cell division"/>
    <property type="evidence" value="ECO:0007669"/>
    <property type="project" value="UniProtKB-KW"/>
</dbReference>
<keyword evidence="4 7" id="KW-0805">Transcription regulation</keyword>
<keyword evidence="6 7" id="KW-0804">Transcription</keyword>
<dbReference type="OrthoDB" id="9807753at2"/>